<accession>A0A250X639</accession>
<keyword evidence="10" id="KW-0238">DNA-binding</keyword>
<dbReference type="SMART" id="SM00249">
    <property type="entry name" value="PHD"/>
    <property type="match status" value="1"/>
</dbReference>
<feature type="domain" description="Helicase ATP-binding" evidence="13">
    <location>
        <begin position="470"/>
        <end position="640"/>
    </location>
</feature>
<dbReference type="InterPro" id="IPR001650">
    <property type="entry name" value="Helicase_C-like"/>
</dbReference>
<keyword evidence="2" id="KW-0479">Metal-binding</keyword>
<feature type="compositionally biased region" description="Polar residues" evidence="12">
    <location>
        <begin position="1048"/>
        <end position="1059"/>
    </location>
</feature>
<dbReference type="GO" id="GO:0005634">
    <property type="term" value="C:nucleus"/>
    <property type="evidence" value="ECO:0007669"/>
    <property type="project" value="UniProtKB-SubCell"/>
</dbReference>
<dbReference type="CDD" id="cd20405">
    <property type="entry name" value="Tudor_Agenet_AtDUF_rpt1_3"/>
    <property type="match status" value="1"/>
</dbReference>
<dbReference type="Pfam" id="PF00271">
    <property type="entry name" value="Helicase_C"/>
    <property type="match status" value="1"/>
</dbReference>
<evidence type="ECO:0000256" key="3">
    <source>
        <dbReference type="ARBA" id="ARBA00022741"/>
    </source>
</evidence>
<dbReference type="GO" id="GO:0008270">
    <property type="term" value="F:zinc ion binding"/>
    <property type="evidence" value="ECO:0007669"/>
    <property type="project" value="UniProtKB-KW"/>
</dbReference>
<feature type="compositionally biased region" description="Basic and acidic residues" evidence="12">
    <location>
        <begin position="385"/>
        <end position="399"/>
    </location>
</feature>
<dbReference type="CDD" id="cd18793">
    <property type="entry name" value="SF2_C_SNF"/>
    <property type="match status" value="1"/>
</dbReference>
<feature type="region of interest" description="Disordered" evidence="12">
    <location>
        <begin position="1412"/>
        <end position="1497"/>
    </location>
</feature>
<dbReference type="GO" id="GO:0003677">
    <property type="term" value="F:DNA binding"/>
    <property type="evidence" value="ECO:0007669"/>
    <property type="project" value="UniProtKB-KW"/>
</dbReference>
<evidence type="ECO:0000256" key="6">
    <source>
        <dbReference type="ARBA" id="ARBA00022806"/>
    </source>
</evidence>
<dbReference type="SMART" id="SM00490">
    <property type="entry name" value="HELICc"/>
    <property type="match status" value="1"/>
</dbReference>
<keyword evidence="7" id="KW-0862">Zinc</keyword>
<organism evidence="15 16">
    <name type="scientific">Chlamydomonas eustigma</name>
    <dbReference type="NCBI Taxonomy" id="1157962"/>
    <lineage>
        <taxon>Eukaryota</taxon>
        <taxon>Viridiplantae</taxon>
        <taxon>Chlorophyta</taxon>
        <taxon>core chlorophytes</taxon>
        <taxon>Chlorophyceae</taxon>
        <taxon>CS clade</taxon>
        <taxon>Chlamydomonadales</taxon>
        <taxon>Chlamydomonadaceae</taxon>
        <taxon>Chlamydomonas</taxon>
    </lineage>
</organism>
<keyword evidence="9" id="KW-0156">Chromatin regulator</keyword>
<evidence type="ECO:0000256" key="12">
    <source>
        <dbReference type="SAM" id="MobiDB-lite"/>
    </source>
</evidence>
<feature type="compositionally biased region" description="Acidic residues" evidence="12">
    <location>
        <begin position="260"/>
        <end position="271"/>
    </location>
</feature>
<dbReference type="PROSITE" id="PS51192">
    <property type="entry name" value="HELICASE_ATP_BIND_1"/>
    <property type="match status" value="1"/>
</dbReference>
<dbReference type="GO" id="GO:0006325">
    <property type="term" value="P:chromatin organization"/>
    <property type="evidence" value="ECO:0007669"/>
    <property type="project" value="UniProtKB-KW"/>
</dbReference>
<keyword evidence="4" id="KW-0863">Zinc-finger</keyword>
<dbReference type="GO" id="GO:0016787">
    <property type="term" value="F:hydrolase activity"/>
    <property type="evidence" value="ECO:0007669"/>
    <property type="project" value="UniProtKB-KW"/>
</dbReference>
<dbReference type="Gene3D" id="3.30.40.10">
    <property type="entry name" value="Zinc/RING finger domain, C3HC4 (zinc finger)"/>
    <property type="match status" value="1"/>
</dbReference>
<feature type="compositionally biased region" description="Gly residues" evidence="12">
    <location>
        <begin position="769"/>
        <end position="782"/>
    </location>
</feature>
<evidence type="ECO:0000256" key="10">
    <source>
        <dbReference type="ARBA" id="ARBA00023125"/>
    </source>
</evidence>
<keyword evidence="3" id="KW-0547">Nucleotide-binding</keyword>
<dbReference type="FunFam" id="3.40.50.10810:FF:000005">
    <property type="entry name" value="Photoperiod-independent early flowering 1"/>
    <property type="match status" value="1"/>
</dbReference>
<dbReference type="EMBL" id="BEGY01000033">
    <property type="protein sequence ID" value="GAX78544.1"/>
    <property type="molecule type" value="Genomic_DNA"/>
</dbReference>
<dbReference type="SUPFAM" id="SSF57903">
    <property type="entry name" value="FYVE/PHD zinc finger"/>
    <property type="match status" value="1"/>
</dbReference>
<evidence type="ECO:0000256" key="9">
    <source>
        <dbReference type="ARBA" id="ARBA00022853"/>
    </source>
</evidence>
<keyword evidence="16" id="KW-1185">Reference proteome</keyword>
<keyword evidence="5" id="KW-0378">Hydrolase</keyword>
<feature type="compositionally biased region" description="Basic residues" evidence="12">
    <location>
        <begin position="1432"/>
        <end position="1442"/>
    </location>
</feature>
<dbReference type="Pfam" id="PF05641">
    <property type="entry name" value="Agenet"/>
    <property type="match status" value="1"/>
</dbReference>
<dbReference type="InterPro" id="IPR049730">
    <property type="entry name" value="SNF2/RAD54-like_C"/>
</dbReference>
<feature type="compositionally biased region" description="Basic residues" evidence="12">
    <location>
        <begin position="1461"/>
        <end position="1472"/>
    </location>
</feature>
<protein>
    <submittedName>
        <fullName evidence="15">Uncharacterized protein</fullName>
    </submittedName>
</protein>
<evidence type="ECO:0000313" key="15">
    <source>
        <dbReference type="EMBL" id="GAX78544.1"/>
    </source>
</evidence>
<feature type="region of interest" description="Disordered" evidence="12">
    <location>
        <begin position="326"/>
        <end position="399"/>
    </location>
</feature>
<feature type="region of interest" description="Disordered" evidence="12">
    <location>
        <begin position="198"/>
        <end position="283"/>
    </location>
</feature>
<keyword evidence="6" id="KW-0347">Helicase</keyword>
<dbReference type="Gene3D" id="3.40.50.10810">
    <property type="entry name" value="Tandem AAA-ATPase domain"/>
    <property type="match status" value="1"/>
</dbReference>
<name>A0A250X639_9CHLO</name>
<dbReference type="Pfam" id="PF00176">
    <property type="entry name" value="SNF2-rel_dom"/>
    <property type="match status" value="1"/>
</dbReference>
<feature type="compositionally biased region" description="Basic and acidic residues" evidence="12">
    <location>
        <begin position="363"/>
        <end position="378"/>
    </location>
</feature>
<dbReference type="InterPro" id="IPR014002">
    <property type="entry name" value="Agenet_dom_plant"/>
</dbReference>
<dbReference type="OrthoDB" id="1899296at2759"/>
<dbReference type="InterPro" id="IPR014001">
    <property type="entry name" value="Helicase_ATP-bd"/>
</dbReference>
<dbReference type="GO" id="GO:0005524">
    <property type="term" value="F:ATP binding"/>
    <property type="evidence" value="ECO:0007669"/>
    <property type="project" value="UniProtKB-KW"/>
</dbReference>
<dbReference type="InterPro" id="IPR038718">
    <property type="entry name" value="SNF2-like_sf"/>
</dbReference>
<evidence type="ECO:0000259" key="13">
    <source>
        <dbReference type="PROSITE" id="PS51192"/>
    </source>
</evidence>
<comment type="subcellular location">
    <subcellularLocation>
        <location evidence="1">Nucleus</location>
    </subcellularLocation>
</comment>
<dbReference type="InterPro" id="IPR008395">
    <property type="entry name" value="Agenet-like_dom"/>
</dbReference>
<dbReference type="GO" id="GO:0004386">
    <property type="term" value="F:helicase activity"/>
    <property type="evidence" value="ECO:0007669"/>
    <property type="project" value="UniProtKB-KW"/>
</dbReference>
<dbReference type="PANTHER" id="PTHR10799">
    <property type="entry name" value="SNF2/RAD54 HELICASE FAMILY"/>
    <property type="match status" value="1"/>
</dbReference>
<evidence type="ECO:0000256" key="4">
    <source>
        <dbReference type="ARBA" id="ARBA00022771"/>
    </source>
</evidence>
<evidence type="ECO:0000256" key="11">
    <source>
        <dbReference type="ARBA" id="ARBA00023242"/>
    </source>
</evidence>
<dbReference type="InterPro" id="IPR000330">
    <property type="entry name" value="SNF2_N"/>
</dbReference>
<evidence type="ECO:0000256" key="2">
    <source>
        <dbReference type="ARBA" id="ARBA00022723"/>
    </source>
</evidence>
<evidence type="ECO:0000256" key="8">
    <source>
        <dbReference type="ARBA" id="ARBA00022840"/>
    </source>
</evidence>
<dbReference type="Proteomes" id="UP000232323">
    <property type="component" value="Unassembled WGS sequence"/>
</dbReference>
<dbReference type="Gene3D" id="3.40.50.300">
    <property type="entry name" value="P-loop containing nucleotide triphosphate hydrolases"/>
    <property type="match status" value="1"/>
</dbReference>
<keyword evidence="8" id="KW-0067">ATP-binding</keyword>
<dbReference type="SMART" id="SM00487">
    <property type="entry name" value="DEXDc"/>
    <property type="match status" value="1"/>
</dbReference>
<comment type="caution">
    <text evidence="15">The sequence shown here is derived from an EMBL/GenBank/DDBJ whole genome shotgun (WGS) entry which is preliminary data.</text>
</comment>
<dbReference type="SUPFAM" id="SSF52540">
    <property type="entry name" value="P-loop containing nucleoside triphosphate hydrolases"/>
    <property type="match status" value="2"/>
</dbReference>
<dbReference type="CDD" id="cd20403">
    <property type="entry name" value="Tudor_Agenet_FMRP-like_rpt2"/>
    <property type="match status" value="1"/>
</dbReference>
<evidence type="ECO:0000256" key="5">
    <source>
        <dbReference type="ARBA" id="ARBA00022801"/>
    </source>
</evidence>
<evidence type="ECO:0000313" key="16">
    <source>
        <dbReference type="Proteomes" id="UP000232323"/>
    </source>
</evidence>
<feature type="region of interest" description="Disordered" evidence="12">
    <location>
        <begin position="722"/>
        <end position="784"/>
    </location>
</feature>
<dbReference type="PROSITE" id="PS51194">
    <property type="entry name" value="HELICASE_CTER"/>
    <property type="match status" value="1"/>
</dbReference>
<dbReference type="InterPro" id="IPR001965">
    <property type="entry name" value="Znf_PHD"/>
</dbReference>
<dbReference type="Pfam" id="PF00628">
    <property type="entry name" value="PHD"/>
    <property type="match status" value="1"/>
</dbReference>
<dbReference type="SMART" id="SM00743">
    <property type="entry name" value="Agenet"/>
    <property type="match status" value="2"/>
</dbReference>
<evidence type="ECO:0000256" key="7">
    <source>
        <dbReference type="ARBA" id="ARBA00022833"/>
    </source>
</evidence>
<keyword evidence="11" id="KW-0539">Nucleus</keyword>
<dbReference type="InterPro" id="IPR019787">
    <property type="entry name" value="Znf_PHD-finger"/>
</dbReference>
<reference evidence="15 16" key="1">
    <citation type="submission" date="2017-08" db="EMBL/GenBank/DDBJ databases">
        <title>Acidophilic green algal genome provides insights into adaptation to an acidic environment.</title>
        <authorList>
            <person name="Hirooka S."/>
            <person name="Hirose Y."/>
            <person name="Kanesaki Y."/>
            <person name="Higuchi S."/>
            <person name="Fujiwara T."/>
            <person name="Onuma R."/>
            <person name="Era A."/>
            <person name="Ohbayashi R."/>
            <person name="Uzuka A."/>
            <person name="Nozaki H."/>
            <person name="Yoshikawa H."/>
            <person name="Miyagishima S.Y."/>
        </authorList>
    </citation>
    <scope>NUCLEOTIDE SEQUENCE [LARGE SCALE GENOMIC DNA]</scope>
    <source>
        <strain evidence="15 16">NIES-2499</strain>
    </source>
</reference>
<evidence type="ECO:0000256" key="1">
    <source>
        <dbReference type="ARBA" id="ARBA00004123"/>
    </source>
</evidence>
<dbReference type="InterPro" id="IPR027417">
    <property type="entry name" value="P-loop_NTPase"/>
</dbReference>
<evidence type="ECO:0000259" key="14">
    <source>
        <dbReference type="PROSITE" id="PS51194"/>
    </source>
</evidence>
<proteinExistence type="predicted"/>
<dbReference type="InterPro" id="IPR011011">
    <property type="entry name" value="Znf_FYVE_PHD"/>
</dbReference>
<dbReference type="STRING" id="1157962.A0A250X639"/>
<gene>
    <name evidence="15" type="ORF">CEUSTIGMA_g5984.t1</name>
</gene>
<feature type="domain" description="Helicase C-terminal" evidence="14">
    <location>
        <begin position="832"/>
        <end position="991"/>
    </location>
</feature>
<feature type="region of interest" description="Disordered" evidence="12">
    <location>
        <begin position="1039"/>
        <end position="1059"/>
    </location>
</feature>
<feature type="compositionally biased region" description="Acidic residues" evidence="12">
    <location>
        <begin position="239"/>
        <end position="251"/>
    </location>
</feature>
<dbReference type="InterPro" id="IPR013083">
    <property type="entry name" value="Znf_RING/FYVE/PHD"/>
</dbReference>
<sequence>MSGEDGASASPAPEWLTIGMHVEILGEEEGYAGSFSTAIVTEITESGRVTVEFDEFLEEDGVTKLKETFDFSSIFRIRPALPEETRLKSFKTVKTGHTVDYLEEDCWWVGVVKEVLSTRIKIILTEREEDLVTVANLDLMRTGHVWVPSELRWYRRRVTMSLLRQIGITGAPAQRAVEDMASQPLMFIDGTLAPSLEYSAPVPTTRSRRAEAGSARGGTGSRRKVKERARNWEGSSSGTEEEEEEEEEEVGDEKKGGGSDDADEGEEEGDVDWSARPRGRSKRANKARLVYVNGQPVLKENMYDLETGEPSVFDKELKKGDDALMSMPGVSYAPPSRAQGKGPDYLYHGARRAPGQAWSQVSDAKKDKSSSKAGRADGEPASTVRRTEHNDSVRRDREASEAARAIYLKHHIEKLKPFITSQVVKAIMDKASHAASALQDQVTPEPVQEQPSQITGTLREYQMMGLAWLVRCYDHGINAILADEMGLGKTLQTISFLAYLKFVRNVEGPHLVVVPLSVLPNWMAEFRKWCPEMRIVRLHVNDEGERKRLRQDVLGNPSSFDVAVTTYDMVHSQHFGEAIRNSVVWRYLILDEGHKVKNEETLVSQTMRRISKQHVLMLTGTPVQNNLRELYALLNFMYPDLFNEPTLFDSAFNLVKNTVDDSKLAQAHYLLRPFMLRRVKDEIEVRLPPRMETRINCPLSEMQTFWYRRLLLKESSFLVEMEAGGPTGPKRRGRKRKVQEEDEAQPSPSPAPPAAVAAAAEEHEATENGGDGGEGGEEGSNGAGKTWQKAMNLLMQLRKCCNHPFMFPDSEPDYDGSTTGEEIVEGSGKMKVLDRLLEKLKSRGHRVVLFSQFNIMLDVIEDYLIYRGYKYRRLDGSTNRIQRMIDIEVFNKPNSEVFIYILCTRAGGLGVNLQTADTCILYDSDWNPQWDLQAMARVHRIGQTRPVHVYRLCSEGTVEDRIQRRAEQKLYLDQMVNRGSTAAAEEMEALDKNELLSMLKFGADRIFKNDSGRMMSDAELEALLDRSTMLAEQELQTLKETQRDDAKQQQGQARVGSSSMGEAAAAAAAIKMEAAEEKLAAATAAAASNAAALKNEVKAEASAQEGSGGAAAASTTAKGSSVASTSAGSLQTAKHSALNFNAEEKPLSTFMLDGIDYKQLRELQTKGIRDIARDWVVKKRERKSRTTEVEVEGVGLVTVLNENNYSMQQGGISVAHKAKVKEPSTFGKKNRLQIAGRDYGHLDYCQVCWDGGNLLCCDYCPASMHPSCIGMTMQDAANVKKWACPHHTCCSCGRNTAAAGGLLFRCEACPNAFCEDCLPEDYQMVGECEHFKAMGQMHPKQACFILCGPPCKNQRETVEPLLQKVIEDAIALGQKKAVEAAIELERSIVEAAEIEAAENKQRLLRSQQAAAAAATPAVPEEYDVEDDGNTRKSGRQRQKQQRKQLEEELEDTGSPGGAGRRPSRNANKKQRLQSKPAKTAESTPIAATATGGGAATTSSAALAGSSFKSSAPNTQLPPTPAITLNSQAAAAASTEQQGAALQRAMAAIAAAVQFTAMQHVVAAAAAEQSNGVAGPSPPVLQLGVPPAVGTSTVVVRPQLSTAVQQQASANSNQATISTHPSVATALNVLTAQSSCQQTPPQQ</sequence>